<name>Q6YT92_ORYSJ</name>
<dbReference type="Proteomes" id="UP000000763">
    <property type="component" value="Chromosome 7"/>
</dbReference>
<gene>
    <name evidence="1" type="primary">B1157F01.28</name>
</gene>
<dbReference type="AlphaFoldDB" id="Q6YT92"/>
<evidence type="ECO:0000313" key="2">
    <source>
        <dbReference type="Proteomes" id="UP000000763"/>
    </source>
</evidence>
<evidence type="ECO:0000313" key="1">
    <source>
        <dbReference type="EMBL" id="BAC84700.1"/>
    </source>
</evidence>
<dbReference type="EMBL" id="AP006159">
    <property type="protein sequence ID" value="BAC84700.1"/>
    <property type="molecule type" value="Genomic_DNA"/>
</dbReference>
<organism evidence="1 2">
    <name type="scientific">Oryza sativa subsp. japonica</name>
    <name type="common">Rice</name>
    <dbReference type="NCBI Taxonomy" id="39947"/>
    <lineage>
        <taxon>Eukaryota</taxon>
        <taxon>Viridiplantae</taxon>
        <taxon>Streptophyta</taxon>
        <taxon>Embryophyta</taxon>
        <taxon>Tracheophyta</taxon>
        <taxon>Spermatophyta</taxon>
        <taxon>Magnoliopsida</taxon>
        <taxon>Liliopsida</taxon>
        <taxon>Poales</taxon>
        <taxon>Poaceae</taxon>
        <taxon>BOP clade</taxon>
        <taxon>Oryzoideae</taxon>
        <taxon>Oryzeae</taxon>
        <taxon>Oryzinae</taxon>
        <taxon>Oryza</taxon>
        <taxon>Oryza sativa</taxon>
    </lineage>
</organism>
<sequence length="149" mass="15864">MLLRRRGGQAVAVPRSIDLICPRVSPHSLASSPTWLATSADTVDRLNKFAIGCFHAAEPDYRPCMAHADPAAPLIAHADPAAPLHWPLLMGIVIFTAGLLLSPPTSVLAYTVGWSYHRSWASTSSPTGLPLPPPTGVSAYTAGLLCRCW</sequence>
<protein>
    <submittedName>
        <fullName evidence="1">Uncharacterized protein</fullName>
    </submittedName>
</protein>
<proteinExistence type="predicted"/>
<reference evidence="2" key="1">
    <citation type="journal article" date="2005" name="Nature">
        <title>The map-based sequence of the rice genome.</title>
        <authorList>
            <consortium name="International rice genome sequencing project (IRGSP)"/>
            <person name="Matsumoto T."/>
            <person name="Wu J."/>
            <person name="Kanamori H."/>
            <person name="Katayose Y."/>
            <person name="Fujisawa M."/>
            <person name="Namiki N."/>
            <person name="Mizuno H."/>
            <person name="Yamamoto K."/>
            <person name="Antonio B.A."/>
            <person name="Baba T."/>
            <person name="Sakata K."/>
            <person name="Nagamura Y."/>
            <person name="Aoki H."/>
            <person name="Arikawa K."/>
            <person name="Arita K."/>
            <person name="Bito T."/>
            <person name="Chiden Y."/>
            <person name="Fujitsuka N."/>
            <person name="Fukunaka R."/>
            <person name="Hamada M."/>
            <person name="Harada C."/>
            <person name="Hayashi A."/>
            <person name="Hijishita S."/>
            <person name="Honda M."/>
            <person name="Hosokawa S."/>
            <person name="Ichikawa Y."/>
            <person name="Idonuma A."/>
            <person name="Iijima M."/>
            <person name="Ikeda M."/>
            <person name="Ikeno M."/>
            <person name="Ito K."/>
            <person name="Ito S."/>
            <person name="Ito T."/>
            <person name="Ito Y."/>
            <person name="Ito Y."/>
            <person name="Iwabuchi A."/>
            <person name="Kamiya K."/>
            <person name="Karasawa W."/>
            <person name="Kurita K."/>
            <person name="Katagiri S."/>
            <person name="Kikuta A."/>
            <person name="Kobayashi H."/>
            <person name="Kobayashi N."/>
            <person name="Machita K."/>
            <person name="Maehara T."/>
            <person name="Masukawa M."/>
            <person name="Mizubayashi T."/>
            <person name="Mukai Y."/>
            <person name="Nagasaki H."/>
            <person name="Nagata Y."/>
            <person name="Naito S."/>
            <person name="Nakashima M."/>
            <person name="Nakama Y."/>
            <person name="Nakamichi Y."/>
            <person name="Nakamura M."/>
            <person name="Meguro A."/>
            <person name="Negishi M."/>
            <person name="Ohta I."/>
            <person name="Ohta T."/>
            <person name="Okamoto M."/>
            <person name="Ono N."/>
            <person name="Saji S."/>
            <person name="Sakaguchi M."/>
            <person name="Sakai K."/>
            <person name="Shibata M."/>
            <person name="Shimokawa T."/>
            <person name="Song J."/>
            <person name="Takazaki Y."/>
            <person name="Terasawa K."/>
            <person name="Tsugane M."/>
            <person name="Tsuji K."/>
            <person name="Ueda S."/>
            <person name="Waki K."/>
            <person name="Yamagata H."/>
            <person name="Yamamoto M."/>
            <person name="Yamamoto S."/>
            <person name="Yamane H."/>
            <person name="Yoshiki S."/>
            <person name="Yoshihara R."/>
            <person name="Yukawa K."/>
            <person name="Zhong H."/>
            <person name="Yano M."/>
            <person name="Yuan Q."/>
            <person name="Ouyang S."/>
            <person name="Liu J."/>
            <person name="Jones K.M."/>
            <person name="Gansberger K."/>
            <person name="Moffat K."/>
            <person name="Hill J."/>
            <person name="Bera J."/>
            <person name="Fadrosh D."/>
            <person name="Jin S."/>
            <person name="Johri S."/>
            <person name="Kim M."/>
            <person name="Overton L."/>
            <person name="Reardon M."/>
            <person name="Tsitrin T."/>
            <person name="Vuong H."/>
            <person name="Weaver B."/>
            <person name="Ciecko A."/>
            <person name="Tallon L."/>
            <person name="Jackson J."/>
            <person name="Pai G."/>
            <person name="Aken S.V."/>
            <person name="Utterback T."/>
            <person name="Reidmuller S."/>
            <person name="Feldblyum T."/>
            <person name="Hsiao J."/>
            <person name="Zismann V."/>
            <person name="Iobst S."/>
            <person name="de Vazeille A.R."/>
            <person name="Buell C.R."/>
            <person name="Ying K."/>
            <person name="Li Y."/>
            <person name="Lu T."/>
            <person name="Huang Y."/>
            <person name="Zhao Q."/>
            <person name="Feng Q."/>
            <person name="Zhang L."/>
            <person name="Zhu J."/>
            <person name="Weng Q."/>
            <person name="Mu J."/>
            <person name="Lu Y."/>
            <person name="Fan D."/>
            <person name="Liu Y."/>
            <person name="Guan J."/>
            <person name="Zhang Y."/>
            <person name="Yu S."/>
            <person name="Liu X."/>
            <person name="Zhang Y."/>
            <person name="Hong G."/>
            <person name="Han B."/>
            <person name="Choisne N."/>
            <person name="Demange N."/>
            <person name="Orjeda G."/>
            <person name="Samain S."/>
            <person name="Cattolico L."/>
            <person name="Pelletier E."/>
            <person name="Couloux A."/>
            <person name="Segurens B."/>
            <person name="Wincker P."/>
            <person name="D'Hont A."/>
            <person name="Scarpelli C."/>
            <person name="Weissenbach J."/>
            <person name="Salanoubat M."/>
            <person name="Quetier F."/>
            <person name="Yu Y."/>
            <person name="Kim H.R."/>
            <person name="Rambo T."/>
            <person name="Currie J."/>
            <person name="Collura K."/>
            <person name="Luo M."/>
            <person name="Yang T."/>
            <person name="Ammiraju J.S.S."/>
            <person name="Engler F."/>
            <person name="Soderlund C."/>
            <person name="Wing R.A."/>
            <person name="Palmer L.E."/>
            <person name="de la Bastide M."/>
            <person name="Spiegel L."/>
            <person name="Nascimento L."/>
            <person name="Zutavern T."/>
            <person name="O'Shaughnessy A."/>
            <person name="Dike S."/>
            <person name="Dedhia N."/>
            <person name="Preston R."/>
            <person name="Balija V."/>
            <person name="McCombie W.R."/>
            <person name="Chow T."/>
            <person name="Chen H."/>
            <person name="Chung M."/>
            <person name="Chen C."/>
            <person name="Shaw J."/>
            <person name="Wu H."/>
            <person name="Hsiao K."/>
            <person name="Chao Y."/>
            <person name="Chu M."/>
            <person name="Cheng C."/>
            <person name="Hour A."/>
            <person name="Lee P."/>
            <person name="Lin S."/>
            <person name="Lin Y."/>
            <person name="Liou J."/>
            <person name="Liu S."/>
            <person name="Hsing Y."/>
            <person name="Raghuvanshi S."/>
            <person name="Mohanty A."/>
            <person name="Bharti A.K."/>
            <person name="Gaur A."/>
            <person name="Gupta V."/>
            <person name="Kumar D."/>
            <person name="Ravi V."/>
            <person name="Vij S."/>
            <person name="Kapur A."/>
            <person name="Khurana P."/>
            <person name="Khurana P."/>
            <person name="Khurana J.P."/>
            <person name="Tyagi A.K."/>
            <person name="Gaikwad K."/>
            <person name="Singh A."/>
            <person name="Dalal V."/>
            <person name="Srivastava S."/>
            <person name="Dixit A."/>
            <person name="Pal A.K."/>
            <person name="Ghazi I.A."/>
            <person name="Yadav M."/>
            <person name="Pandit A."/>
            <person name="Bhargava A."/>
            <person name="Sureshbabu K."/>
            <person name="Batra K."/>
            <person name="Sharma T.R."/>
            <person name="Mohapatra T."/>
            <person name="Singh N.K."/>
            <person name="Messing J."/>
            <person name="Nelson A.B."/>
            <person name="Fuks G."/>
            <person name="Kavchok S."/>
            <person name="Keizer G."/>
            <person name="Linton E."/>
            <person name="Llaca V."/>
            <person name="Song R."/>
            <person name="Tanyolac B."/>
            <person name="Young S."/>
            <person name="Ho-Il K."/>
            <person name="Hahn J.H."/>
            <person name="Sangsakoo G."/>
            <person name="Vanavichit A."/>
            <person name="de Mattos Luiz.A.T."/>
            <person name="Zimmer P.D."/>
            <person name="Malone G."/>
            <person name="Dellagostin O."/>
            <person name="de Oliveira A.C."/>
            <person name="Bevan M."/>
            <person name="Bancroft I."/>
            <person name="Minx P."/>
            <person name="Cordum H."/>
            <person name="Wilson R."/>
            <person name="Cheng Z."/>
            <person name="Jin W."/>
            <person name="Jiang J."/>
            <person name="Leong S.A."/>
            <person name="Iwama H."/>
            <person name="Gojobori T."/>
            <person name="Itoh T."/>
            <person name="Niimura Y."/>
            <person name="Fujii Y."/>
            <person name="Habara T."/>
            <person name="Sakai H."/>
            <person name="Sato Y."/>
            <person name="Wilson G."/>
            <person name="Kumar K."/>
            <person name="McCouch S."/>
            <person name="Juretic N."/>
            <person name="Hoen D."/>
            <person name="Wright S."/>
            <person name="Bruskiewich R."/>
            <person name="Bureau T."/>
            <person name="Miyao A."/>
            <person name="Hirochika H."/>
            <person name="Nishikawa T."/>
            <person name="Kadowaki K."/>
            <person name="Sugiura M."/>
            <person name="Burr B."/>
            <person name="Sasaki T."/>
        </authorList>
    </citation>
    <scope>NUCLEOTIDE SEQUENCE [LARGE SCALE GENOMIC DNA]</scope>
    <source>
        <strain evidence="2">cv. Nipponbare</strain>
    </source>
</reference>
<reference evidence="2" key="2">
    <citation type="journal article" date="2008" name="Nucleic Acids Res.">
        <title>The rice annotation project database (RAP-DB): 2008 update.</title>
        <authorList>
            <consortium name="The rice annotation project (RAP)"/>
        </authorList>
    </citation>
    <scope>GENOME REANNOTATION</scope>
    <source>
        <strain evidence="2">cv. Nipponbare</strain>
    </source>
</reference>
<accession>Q6YT92</accession>